<dbReference type="OrthoDB" id="9798632at2"/>
<reference evidence="2 3" key="1">
    <citation type="submission" date="2019-07" db="EMBL/GenBank/DDBJ databases">
        <title>Genome sequencing for Formosa sp. PS13.</title>
        <authorList>
            <person name="Park S.-J."/>
        </authorList>
    </citation>
    <scope>NUCLEOTIDE SEQUENCE [LARGE SCALE GENOMIC DNA]</scope>
    <source>
        <strain evidence="2 3">PS13</strain>
    </source>
</reference>
<keyword evidence="3" id="KW-1185">Reference proteome</keyword>
<dbReference type="InterPro" id="IPR036291">
    <property type="entry name" value="NAD(P)-bd_dom_sf"/>
</dbReference>
<dbReference type="Gene3D" id="3.40.50.720">
    <property type="entry name" value="NAD(P)-binding Rossmann-like Domain"/>
    <property type="match status" value="1"/>
</dbReference>
<accession>A0A516GNE2</accession>
<dbReference type="KEGG" id="fop:FNB79_03370"/>
<dbReference type="Proteomes" id="UP000319209">
    <property type="component" value="Chromosome"/>
</dbReference>
<evidence type="ECO:0000313" key="3">
    <source>
        <dbReference type="Proteomes" id="UP000319209"/>
    </source>
</evidence>
<dbReference type="InterPro" id="IPR016040">
    <property type="entry name" value="NAD(P)-bd_dom"/>
</dbReference>
<dbReference type="AlphaFoldDB" id="A0A516GNE2"/>
<protein>
    <submittedName>
        <fullName evidence="2">NAD-dependent epimerase/dehydratase family protein</fullName>
    </submittedName>
</protein>
<feature type="domain" description="NAD(P)-binding" evidence="1">
    <location>
        <begin position="9"/>
        <end position="162"/>
    </location>
</feature>
<dbReference type="RefSeq" id="WP_143379959.1">
    <property type="nucleotide sequence ID" value="NZ_CP041637.1"/>
</dbReference>
<evidence type="ECO:0000313" key="2">
    <source>
        <dbReference type="EMBL" id="QDO93052.1"/>
    </source>
</evidence>
<proteinExistence type="predicted"/>
<dbReference type="SUPFAM" id="SSF51735">
    <property type="entry name" value="NAD(P)-binding Rossmann-fold domains"/>
    <property type="match status" value="1"/>
</dbReference>
<evidence type="ECO:0000259" key="1">
    <source>
        <dbReference type="Pfam" id="PF13460"/>
    </source>
</evidence>
<dbReference type="Pfam" id="PF13460">
    <property type="entry name" value="NAD_binding_10"/>
    <property type="match status" value="1"/>
</dbReference>
<gene>
    <name evidence="2" type="ORF">FNB79_03370</name>
</gene>
<dbReference type="PANTHER" id="PTHR14097:SF7">
    <property type="entry name" value="OXIDOREDUCTASE HTATIP2"/>
    <property type="match status" value="1"/>
</dbReference>
<sequence>MGKTAIVLGATGLTGNNLLNALLNDSSYNRIVLFSRSTCGIKNAKITEYLIDVFELDNYKTLFRADVVFCCIGTTKTKTPDKTIYHKIDYGVPVVAANLCVKNNITRFICISALGADSKSKIFYNRTKGEMEAVVLSLNLKHTYLLQPSLITGPRNEFRLGETIGKVLINIVSPLFIGKLEKYKPIQTKTIVSAMLWLADHSYKLQCIPSEKIKEIAKEYDRNRA</sequence>
<organism evidence="2 3">
    <name type="scientific">Formosa sediminum</name>
    <dbReference type="NCBI Taxonomy" id="2594004"/>
    <lineage>
        <taxon>Bacteria</taxon>
        <taxon>Pseudomonadati</taxon>
        <taxon>Bacteroidota</taxon>
        <taxon>Flavobacteriia</taxon>
        <taxon>Flavobacteriales</taxon>
        <taxon>Flavobacteriaceae</taxon>
        <taxon>Formosa</taxon>
    </lineage>
</organism>
<name>A0A516GNE2_9FLAO</name>
<dbReference type="PANTHER" id="PTHR14097">
    <property type="entry name" value="OXIDOREDUCTASE HTATIP2"/>
    <property type="match status" value="1"/>
</dbReference>
<dbReference type="EMBL" id="CP041637">
    <property type="protein sequence ID" value="QDO93052.1"/>
    <property type="molecule type" value="Genomic_DNA"/>
</dbReference>